<organism evidence="1 2">
    <name type="scientific">Streptococcus criceti HS-6</name>
    <dbReference type="NCBI Taxonomy" id="873449"/>
    <lineage>
        <taxon>Bacteria</taxon>
        <taxon>Bacillati</taxon>
        <taxon>Bacillota</taxon>
        <taxon>Bacilli</taxon>
        <taxon>Lactobacillales</taxon>
        <taxon>Streptococcaceae</taxon>
        <taxon>Streptococcus</taxon>
    </lineage>
</organism>
<sequence length="56" mass="6071">MSADDSDSSKEKDLFIVCKKLPSATITFLLFSGFGPVLQPLVAGESARKTGFSRLY</sequence>
<gene>
    <name evidence="1" type="ORF">STRCR_0402</name>
</gene>
<comment type="caution">
    <text evidence="1">The sequence shown here is derived from an EMBL/GenBank/DDBJ whole genome shotgun (WGS) entry which is preliminary data.</text>
</comment>
<name>G5JPP7_STRCG</name>
<evidence type="ECO:0000313" key="1">
    <source>
        <dbReference type="EMBL" id="EHI73881.1"/>
    </source>
</evidence>
<evidence type="ECO:0000313" key="2">
    <source>
        <dbReference type="Proteomes" id="UP000004322"/>
    </source>
</evidence>
<reference evidence="1" key="1">
    <citation type="submission" date="2011-07" db="EMBL/GenBank/DDBJ databases">
        <authorList>
            <person name="Stanhope M.J."/>
            <person name="Durkin A.S."/>
            <person name="Hostetler J."/>
            <person name="Kim M."/>
            <person name="Radune D."/>
            <person name="Singh I."/>
            <person name="Town C.D."/>
        </authorList>
    </citation>
    <scope>NUCLEOTIDE SEQUENCE [LARGE SCALE GENOMIC DNA]</scope>
    <source>
        <strain evidence="1">HS-6</strain>
    </source>
</reference>
<protein>
    <submittedName>
        <fullName evidence="1">Uncharacterized protein</fullName>
    </submittedName>
</protein>
<dbReference type="STRING" id="873449.STRCR_0402"/>
<accession>G5JPP7</accession>
<keyword evidence="2" id="KW-1185">Reference proteome</keyword>
<dbReference type="Proteomes" id="UP000004322">
    <property type="component" value="Unassembled WGS sequence"/>
</dbReference>
<proteinExistence type="predicted"/>
<dbReference type="AlphaFoldDB" id="G5JPP7"/>
<dbReference type="EMBL" id="AEUV02000002">
    <property type="protein sequence ID" value="EHI73881.1"/>
    <property type="molecule type" value="Genomic_DNA"/>
</dbReference>